<dbReference type="NCBIfam" id="TIGR00277">
    <property type="entry name" value="HDIG"/>
    <property type="match status" value="1"/>
</dbReference>
<accession>A0A5R9GQC9</accession>
<proteinExistence type="predicted"/>
<dbReference type="OrthoDB" id="9770715at2"/>
<evidence type="ECO:0000259" key="1">
    <source>
        <dbReference type="PROSITE" id="PS51833"/>
    </source>
</evidence>
<protein>
    <submittedName>
        <fullName evidence="2">HDOD domain-containing protein</fullName>
    </submittedName>
</protein>
<dbReference type="Proteomes" id="UP000306585">
    <property type="component" value="Unassembled WGS sequence"/>
</dbReference>
<comment type="caution">
    <text evidence="2">The sequence shown here is derived from an EMBL/GenBank/DDBJ whole genome shotgun (WGS) entry which is preliminary data.</text>
</comment>
<dbReference type="PANTHER" id="PTHR33525">
    <property type="match status" value="1"/>
</dbReference>
<dbReference type="AlphaFoldDB" id="A0A5R9GQC9"/>
<name>A0A5R9GQC9_9PROT</name>
<dbReference type="Pfam" id="PF08668">
    <property type="entry name" value="HDOD"/>
    <property type="match status" value="1"/>
</dbReference>
<dbReference type="SUPFAM" id="SSF109604">
    <property type="entry name" value="HD-domain/PDEase-like"/>
    <property type="match status" value="1"/>
</dbReference>
<dbReference type="PANTHER" id="PTHR33525:SF4">
    <property type="entry name" value="CYCLIC DI-GMP PHOSPHODIESTERASE CDGJ"/>
    <property type="match status" value="1"/>
</dbReference>
<dbReference type="InterPro" id="IPR052340">
    <property type="entry name" value="RNase_Y/CdgJ"/>
</dbReference>
<evidence type="ECO:0000313" key="3">
    <source>
        <dbReference type="Proteomes" id="UP000306585"/>
    </source>
</evidence>
<dbReference type="RefSeq" id="WP_138238112.1">
    <property type="nucleotide sequence ID" value="NZ_VBRY01000002.1"/>
</dbReference>
<keyword evidence="3" id="KW-1185">Reference proteome</keyword>
<gene>
    <name evidence="2" type="ORF">FEF65_01915</name>
</gene>
<organism evidence="2 3">
    <name type="scientific">Mariprofundus erugo</name>
    <dbReference type="NCBI Taxonomy" id="2528639"/>
    <lineage>
        <taxon>Bacteria</taxon>
        <taxon>Pseudomonadati</taxon>
        <taxon>Pseudomonadota</taxon>
        <taxon>Candidatius Mariprofundia</taxon>
        <taxon>Mariprofundales</taxon>
        <taxon>Mariprofundaceae</taxon>
        <taxon>Mariprofundus</taxon>
    </lineage>
</organism>
<dbReference type="EMBL" id="VBRY01000002">
    <property type="protein sequence ID" value="TLS68496.1"/>
    <property type="molecule type" value="Genomic_DNA"/>
</dbReference>
<reference evidence="2 3" key="1">
    <citation type="journal article" date="2019" name="Appl. Environ. Microbiol.">
        <title>Environmental Evidence and Genomic Insight of Iron-oxidizing Bacteria Preference Towards More Corrosion Resistant Stainless Steel at Higher Salinities.</title>
        <authorList>
            <person name="Garrison C.E."/>
            <person name="Price K.A."/>
            <person name="Field E.K."/>
        </authorList>
    </citation>
    <scope>NUCLEOTIDE SEQUENCE [LARGE SCALE GENOMIC DNA]</scope>
    <source>
        <strain evidence="2 3">P3</strain>
    </source>
</reference>
<dbReference type="Gene3D" id="1.10.3210.10">
    <property type="entry name" value="Hypothetical protein af1432"/>
    <property type="match status" value="1"/>
</dbReference>
<evidence type="ECO:0000313" key="2">
    <source>
        <dbReference type="EMBL" id="TLS68496.1"/>
    </source>
</evidence>
<feature type="domain" description="HDOD" evidence="1">
    <location>
        <begin position="16"/>
        <end position="209"/>
    </location>
</feature>
<dbReference type="InterPro" id="IPR013976">
    <property type="entry name" value="HDOD"/>
</dbReference>
<sequence>MNSIAPIEMIKHIDALPALPEHYLAIKKVIASPEYEMSALVRAIRPNQTVSATILKCVNSTFFNPVGAPIADISKAIARLGLRQTERLALTSALMDDFGTPTSKIKTRTFWAHAYAVALICEQSATALHLNPEEMFSTGLFHDIGHLIQAIICDASFFEDGESCMSDAERHAAEIEHCGISHAELGAALLQQWNLPESLCQAVAAHHDVDSDILPARLCHMADNESLQIIGHETAFSAIESLIKERFTPCISEVLSRYGLSSS</sequence>
<dbReference type="PROSITE" id="PS51833">
    <property type="entry name" value="HDOD"/>
    <property type="match status" value="1"/>
</dbReference>
<dbReference type="InterPro" id="IPR006675">
    <property type="entry name" value="HDIG_dom"/>
</dbReference>